<dbReference type="Gene3D" id="3.30.70.920">
    <property type="match status" value="1"/>
</dbReference>
<dbReference type="eggNOG" id="arCOG01117">
    <property type="taxonomic scope" value="Archaea"/>
</dbReference>
<protein>
    <submittedName>
        <fullName evidence="2">Transcriptional regulator, AsnC family</fullName>
    </submittedName>
</protein>
<reference evidence="2 3" key="1">
    <citation type="journal article" date="2014" name="PLoS ONE">
        <title>Genome Sequence of Candidatus Nitrososphaera evergladensis from Group I.1b Enriched from Everglades Soil Reveals Novel Genomic Features of the Ammonia-Oxidizing Archaea.</title>
        <authorList>
            <person name="Zhalnina K.V."/>
            <person name="Dias R."/>
            <person name="Leonard M.T."/>
            <person name="Dorr de Quadros P."/>
            <person name="Camargo F.A."/>
            <person name="Drew J.C."/>
            <person name="Farmerie W.G."/>
            <person name="Daroub S.H."/>
            <person name="Triplett E.W."/>
        </authorList>
    </citation>
    <scope>NUCLEOTIDE SEQUENCE [LARGE SCALE GENOMIC DNA]</scope>
    <source>
        <strain evidence="2 3">SR1</strain>
    </source>
</reference>
<keyword evidence="3" id="KW-1185">Reference proteome</keyword>
<proteinExistence type="predicted"/>
<dbReference type="EMBL" id="CP007174">
    <property type="protein sequence ID" value="AIF82152.1"/>
    <property type="molecule type" value="Genomic_DNA"/>
</dbReference>
<evidence type="ECO:0000259" key="1">
    <source>
        <dbReference type="Pfam" id="PF01037"/>
    </source>
</evidence>
<dbReference type="GeneID" id="41596018"/>
<dbReference type="STRING" id="1459636.NTE_00068"/>
<dbReference type="OrthoDB" id="8136at2157"/>
<name>A0A075MMT4_9ARCH</name>
<dbReference type="RefSeq" id="WP_148699210.1">
    <property type="nucleotide sequence ID" value="NZ_CP007174.1"/>
</dbReference>
<dbReference type="AlphaFoldDB" id="A0A075MMT4"/>
<dbReference type="InterPro" id="IPR011008">
    <property type="entry name" value="Dimeric_a/b-barrel"/>
</dbReference>
<dbReference type="InterPro" id="IPR019887">
    <property type="entry name" value="Tscrpt_reg_AsnC/Lrp_C"/>
</dbReference>
<evidence type="ECO:0000313" key="2">
    <source>
        <dbReference type="EMBL" id="AIF82152.1"/>
    </source>
</evidence>
<feature type="domain" description="Transcription regulator AsnC/Lrp ligand binding" evidence="1">
    <location>
        <begin position="18"/>
        <end position="75"/>
    </location>
</feature>
<organism evidence="2 3">
    <name type="scientific">Candidatus Nitrososphaera evergladensis SR1</name>
    <dbReference type="NCBI Taxonomy" id="1459636"/>
    <lineage>
        <taxon>Archaea</taxon>
        <taxon>Nitrososphaerota</taxon>
        <taxon>Nitrososphaeria</taxon>
        <taxon>Nitrososphaerales</taxon>
        <taxon>Nitrososphaeraceae</taxon>
        <taxon>Nitrososphaera</taxon>
    </lineage>
</organism>
<evidence type="ECO:0000313" key="3">
    <source>
        <dbReference type="Proteomes" id="UP000028194"/>
    </source>
</evidence>
<dbReference type="SUPFAM" id="SSF54909">
    <property type="entry name" value="Dimeric alpha+beta barrel"/>
    <property type="match status" value="1"/>
</dbReference>
<sequence>MTKAFVLISADTGVEGLLHEEIKALDGVKEVYELYGEYDIMAVVEEPTEKEVQRVVSWELRKIKGVRSTNTMVVAK</sequence>
<dbReference type="HOGENOM" id="CLU_170329_2_2_2"/>
<dbReference type="Pfam" id="PF01037">
    <property type="entry name" value="AsnC_trans_reg"/>
    <property type="match status" value="1"/>
</dbReference>
<dbReference type="Proteomes" id="UP000028194">
    <property type="component" value="Chromosome"/>
</dbReference>
<gene>
    <name evidence="2" type="ORF">NTE_00068</name>
</gene>
<dbReference type="KEGG" id="nev:NTE_00068"/>
<accession>A0A075MMT4</accession>